<protein>
    <recommendedName>
        <fullName evidence="10">dITP/XTP pyrophosphatase</fullName>
        <ecNumber evidence="10">3.6.1.66</ecNumber>
    </recommendedName>
    <alternativeName>
        <fullName evidence="10">Non-canonical purine NTP pyrophosphatase</fullName>
    </alternativeName>
    <alternativeName>
        <fullName evidence="10">Non-standard purine NTP pyrophosphatase</fullName>
    </alternativeName>
    <alternativeName>
        <fullName evidence="10">Nucleoside-triphosphate diphosphatase</fullName>
    </alternativeName>
    <alternativeName>
        <fullName evidence="10">Nucleoside-triphosphate pyrophosphatase</fullName>
        <shortName evidence="10">NTPase</shortName>
    </alternativeName>
</protein>
<keyword evidence="4 10" id="KW-0547">Nucleotide-binding</keyword>
<keyword evidence="13" id="KW-1185">Reference proteome</keyword>
<gene>
    <name evidence="12" type="ORF">NITHO_2170002</name>
</gene>
<name>I4EF12_9BACT</name>
<dbReference type="FunFam" id="3.90.950.10:FF:000001">
    <property type="entry name" value="dITP/XTP pyrophosphatase"/>
    <property type="match status" value="1"/>
</dbReference>
<evidence type="ECO:0000256" key="6">
    <source>
        <dbReference type="ARBA" id="ARBA00022842"/>
    </source>
</evidence>
<dbReference type="GO" id="GO:0005829">
    <property type="term" value="C:cytosol"/>
    <property type="evidence" value="ECO:0007669"/>
    <property type="project" value="TreeGrafter"/>
</dbReference>
<dbReference type="EC" id="3.6.1.66" evidence="10"/>
<feature type="binding site" evidence="10">
    <location>
        <position position="177"/>
    </location>
    <ligand>
        <name>substrate</name>
    </ligand>
</feature>
<comment type="caution">
    <text evidence="12">The sequence shown here is derived from an EMBL/GenBank/DDBJ whole genome shotgun (WGS) entry which is preliminary data.</text>
</comment>
<dbReference type="SUPFAM" id="SSF52972">
    <property type="entry name" value="ITPase-like"/>
    <property type="match status" value="1"/>
</dbReference>
<comment type="subunit">
    <text evidence="2 10">Homodimer.</text>
</comment>
<dbReference type="GO" id="GO:0017111">
    <property type="term" value="F:ribonucleoside triphosphate phosphatase activity"/>
    <property type="evidence" value="ECO:0007669"/>
    <property type="project" value="InterPro"/>
</dbReference>
<evidence type="ECO:0000313" key="12">
    <source>
        <dbReference type="EMBL" id="CCF83274.1"/>
    </source>
</evidence>
<comment type="catalytic activity">
    <reaction evidence="10">
        <text>ITP + H2O = IMP + diphosphate + H(+)</text>
        <dbReference type="Rhea" id="RHEA:29399"/>
        <dbReference type="ChEBI" id="CHEBI:15377"/>
        <dbReference type="ChEBI" id="CHEBI:15378"/>
        <dbReference type="ChEBI" id="CHEBI:33019"/>
        <dbReference type="ChEBI" id="CHEBI:58053"/>
        <dbReference type="ChEBI" id="CHEBI:61402"/>
        <dbReference type="EC" id="3.6.1.66"/>
    </reaction>
</comment>
<evidence type="ECO:0000256" key="11">
    <source>
        <dbReference type="RuleBase" id="RU003781"/>
    </source>
</evidence>
<dbReference type="GO" id="GO:0036222">
    <property type="term" value="F:XTP diphosphatase activity"/>
    <property type="evidence" value="ECO:0007669"/>
    <property type="project" value="UniProtKB-UniRule"/>
</dbReference>
<dbReference type="CDD" id="cd00515">
    <property type="entry name" value="HAM1"/>
    <property type="match status" value="1"/>
</dbReference>
<evidence type="ECO:0000256" key="4">
    <source>
        <dbReference type="ARBA" id="ARBA00022741"/>
    </source>
</evidence>
<accession>I4EF12</accession>
<dbReference type="InterPro" id="IPR020922">
    <property type="entry name" value="dITP/XTP_pyrophosphatase"/>
</dbReference>
<dbReference type="HAMAP" id="MF_01405">
    <property type="entry name" value="Non_canon_purine_NTPase"/>
    <property type="match status" value="1"/>
</dbReference>
<comment type="similarity">
    <text evidence="1 10 11">Belongs to the HAM1 NTPase family.</text>
</comment>
<dbReference type="InterPro" id="IPR002637">
    <property type="entry name" value="RdgB/HAM1"/>
</dbReference>
<feature type="binding site" evidence="10">
    <location>
        <begin position="182"/>
        <end position="183"/>
    </location>
    <ligand>
        <name>substrate</name>
    </ligand>
</feature>
<dbReference type="PANTHER" id="PTHR11067:SF9">
    <property type="entry name" value="INOSINE TRIPHOSPHATE PYROPHOSPHATASE"/>
    <property type="match status" value="1"/>
</dbReference>
<evidence type="ECO:0000256" key="2">
    <source>
        <dbReference type="ARBA" id="ARBA00011738"/>
    </source>
</evidence>
<dbReference type="GO" id="GO:0009117">
    <property type="term" value="P:nucleotide metabolic process"/>
    <property type="evidence" value="ECO:0007669"/>
    <property type="project" value="UniProtKB-KW"/>
</dbReference>
<keyword evidence="6 10" id="KW-0460">Magnesium</keyword>
<evidence type="ECO:0000256" key="8">
    <source>
        <dbReference type="ARBA" id="ARBA00051875"/>
    </source>
</evidence>
<dbReference type="OrthoDB" id="9807456at2"/>
<dbReference type="Proteomes" id="UP000004221">
    <property type="component" value="Unassembled WGS sequence"/>
</dbReference>
<comment type="catalytic activity">
    <reaction evidence="9 10">
        <text>XTP + H2O = XMP + diphosphate + H(+)</text>
        <dbReference type="Rhea" id="RHEA:28610"/>
        <dbReference type="ChEBI" id="CHEBI:15377"/>
        <dbReference type="ChEBI" id="CHEBI:15378"/>
        <dbReference type="ChEBI" id="CHEBI:33019"/>
        <dbReference type="ChEBI" id="CHEBI:57464"/>
        <dbReference type="ChEBI" id="CHEBI:61314"/>
        <dbReference type="EC" id="3.6.1.66"/>
    </reaction>
</comment>
<dbReference type="GO" id="GO:0046872">
    <property type="term" value="F:metal ion binding"/>
    <property type="evidence" value="ECO:0007669"/>
    <property type="project" value="UniProtKB-KW"/>
</dbReference>
<comment type="catalytic activity">
    <reaction evidence="8 10">
        <text>dITP + H2O = dIMP + diphosphate + H(+)</text>
        <dbReference type="Rhea" id="RHEA:28342"/>
        <dbReference type="ChEBI" id="CHEBI:15377"/>
        <dbReference type="ChEBI" id="CHEBI:15378"/>
        <dbReference type="ChEBI" id="CHEBI:33019"/>
        <dbReference type="ChEBI" id="CHEBI:61194"/>
        <dbReference type="ChEBI" id="CHEBI:61382"/>
        <dbReference type="EC" id="3.6.1.66"/>
    </reaction>
</comment>
<dbReference type="RefSeq" id="WP_008476287.1">
    <property type="nucleotide sequence ID" value="NZ_CAGS01000132.1"/>
</dbReference>
<dbReference type="InterPro" id="IPR029001">
    <property type="entry name" value="ITPase-like_fam"/>
</dbReference>
<dbReference type="NCBIfam" id="TIGR00042">
    <property type="entry name" value="RdgB/HAM1 family non-canonical purine NTP pyrophosphatase"/>
    <property type="match status" value="1"/>
</dbReference>
<evidence type="ECO:0000256" key="9">
    <source>
        <dbReference type="ARBA" id="ARBA00052017"/>
    </source>
</evidence>
<feature type="binding site" evidence="10">
    <location>
        <begin position="11"/>
        <end position="16"/>
    </location>
    <ligand>
        <name>substrate</name>
    </ligand>
</feature>
<reference evidence="12 13" key="1">
    <citation type="journal article" date="2012" name="ISME J.">
        <title>Nitrification expanded: discovery, physiology and genomics of a nitrite-oxidizing bacterium from the phylum Chloroflexi.</title>
        <authorList>
            <person name="Sorokin D.Y."/>
            <person name="Lucker S."/>
            <person name="Vejmelkova D."/>
            <person name="Kostrikina N.A."/>
            <person name="Kleerebezem R."/>
            <person name="Rijpstra W.I."/>
            <person name="Damste J.S."/>
            <person name="Le Paslier D."/>
            <person name="Muyzer G."/>
            <person name="Wagner M."/>
            <person name="van Loosdrecht M.C."/>
            <person name="Daims H."/>
        </authorList>
    </citation>
    <scope>NUCLEOTIDE SEQUENCE [LARGE SCALE GENOMIC DNA]</scope>
    <source>
        <strain evidence="13">none</strain>
    </source>
</reference>
<evidence type="ECO:0000256" key="7">
    <source>
        <dbReference type="ARBA" id="ARBA00023080"/>
    </source>
</evidence>
<evidence type="ECO:0000256" key="1">
    <source>
        <dbReference type="ARBA" id="ARBA00008023"/>
    </source>
</evidence>
<organism evidence="12 13">
    <name type="scientific">Nitrolancea hollandica Lb</name>
    <dbReference type="NCBI Taxonomy" id="1129897"/>
    <lineage>
        <taxon>Bacteria</taxon>
        <taxon>Pseudomonadati</taxon>
        <taxon>Thermomicrobiota</taxon>
        <taxon>Thermomicrobia</taxon>
        <taxon>Sphaerobacterales</taxon>
        <taxon>Sphaerobacterineae</taxon>
        <taxon>Sphaerobacteraceae</taxon>
        <taxon>Nitrolancea</taxon>
    </lineage>
</organism>
<dbReference type="GO" id="GO:0035870">
    <property type="term" value="F:dITP diphosphatase activity"/>
    <property type="evidence" value="ECO:0007669"/>
    <property type="project" value="UniProtKB-UniRule"/>
</dbReference>
<dbReference type="Pfam" id="PF01725">
    <property type="entry name" value="Ham1p_like"/>
    <property type="match status" value="1"/>
</dbReference>
<comment type="function">
    <text evidence="10">Pyrophosphatase that catalyzes the hydrolysis of nucleoside triphosphates to their monophosphate derivatives, with a high preference for the non-canonical purine nucleotides XTP (xanthosine triphosphate), dITP (deoxyinosine triphosphate) and ITP. Seems to function as a house-cleaning enzyme that removes non-canonical purine nucleotides from the nucleotide pool, thus preventing their incorporation into DNA/RNA and avoiding chromosomal lesions.</text>
</comment>
<dbReference type="PANTHER" id="PTHR11067">
    <property type="entry name" value="INOSINE TRIPHOSPHATE PYROPHOSPHATASE/HAM1 PROTEIN"/>
    <property type="match status" value="1"/>
</dbReference>
<dbReference type="GO" id="GO:0036220">
    <property type="term" value="F:ITP diphosphatase activity"/>
    <property type="evidence" value="ECO:0007669"/>
    <property type="project" value="UniProtKB-UniRule"/>
</dbReference>
<feature type="binding site" evidence="10">
    <location>
        <position position="72"/>
    </location>
    <ligand>
        <name>substrate</name>
    </ligand>
</feature>
<evidence type="ECO:0000313" key="13">
    <source>
        <dbReference type="Proteomes" id="UP000004221"/>
    </source>
</evidence>
<feature type="binding site" evidence="10">
    <location>
        <begin position="154"/>
        <end position="157"/>
    </location>
    <ligand>
        <name>substrate</name>
    </ligand>
</feature>
<dbReference type="Gene3D" id="3.90.950.10">
    <property type="match status" value="1"/>
</dbReference>
<evidence type="ECO:0000256" key="3">
    <source>
        <dbReference type="ARBA" id="ARBA00022723"/>
    </source>
</evidence>
<dbReference type="AlphaFoldDB" id="I4EF12"/>
<keyword evidence="5 10" id="KW-0378">Hydrolase</keyword>
<feature type="binding site" evidence="10">
    <location>
        <position position="71"/>
    </location>
    <ligand>
        <name>Mg(2+)</name>
        <dbReference type="ChEBI" id="CHEBI:18420"/>
    </ligand>
</feature>
<sequence>MSSKSEIVLASSNRGKLAELRQLLPDWVRVRTADEAGLTLPEETGTTFAENAFLKARAAAAQTGLIAIADDSGLEVDILEGAPGVRSARFAGERATDAENNALLLERLRGIPPERRTARFRSVVAAVIPGGTELAAEGVIEGRIVEIARGSGGFGYDSLFQPTGYSRTMAELTMDEKNRISHRGQALRKVAGQLVPLLREADPAPD</sequence>
<comment type="cofactor">
    <cofactor evidence="10">
        <name>Mg(2+)</name>
        <dbReference type="ChEBI" id="CHEBI:18420"/>
    </cofactor>
    <text evidence="10">Binds 1 Mg(2+) ion per subunit.</text>
</comment>
<evidence type="ECO:0000256" key="10">
    <source>
        <dbReference type="HAMAP-Rule" id="MF_01405"/>
    </source>
</evidence>
<evidence type="ECO:0000256" key="5">
    <source>
        <dbReference type="ARBA" id="ARBA00022801"/>
    </source>
</evidence>
<feature type="active site" description="Proton acceptor" evidence="10">
    <location>
        <position position="71"/>
    </location>
</feature>
<dbReference type="GO" id="GO:0009146">
    <property type="term" value="P:purine nucleoside triphosphate catabolic process"/>
    <property type="evidence" value="ECO:0007669"/>
    <property type="project" value="UniProtKB-UniRule"/>
</dbReference>
<dbReference type="GO" id="GO:0000166">
    <property type="term" value="F:nucleotide binding"/>
    <property type="evidence" value="ECO:0007669"/>
    <property type="project" value="UniProtKB-KW"/>
</dbReference>
<proteinExistence type="inferred from homology"/>
<keyword evidence="3 10" id="KW-0479">Metal-binding</keyword>
<keyword evidence="7 10" id="KW-0546">Nucleotide metabolism</keyword>
<feature type="binding site" evidence="10">
    <location>
        <position position="42"/>
    </location>
    <ligand>
        <name>Mg(2+)</name>
        <dbReference type="ChEBI" id="CHEBI:18420"/>
    </ligand>
</feature>
<dbReference type="EMBL" id="CAGS01000132">
    <property type="protein sequence ID" value="CCF83274.1"/>
    <property type="molecule type" value="Genomic_DNA"/>
</dbReference>